<evidence type="ECO:0000313" key="3">
    <source>
        <dbReference type="WBParaSite" id="BTMF_0001777701-mRNA-1"/>
    </source>
</evidence>
<dbReference type="EMBL" id="UZAG01023059">
    <property type="protein sequence ID" value="VDO55592.1"/>
    <property type="molecule type" value="Genomic_DNA"/>
</dbReference>
<reference evidence="3" key="1">
    <citation type="submission" date="2017-02" db="UniProtKB">
        <authorList>
            <consortium name="WormBaseParasite"/>
        </authorList>
    </citation>
    <scope>IDENTIFICATION</scope>
</reference>
<reference evidence="1 2" key="2">
    <citation type="submission" date="2018-11" db="EMBL/GenBank/DDBJ databases">
        <authorList>
            <consortium name="Pathogen Informatics"/>
        </authorList>
    </citation>
    <scope>NUCLEOTIDE SEQUENCE [LARGE SCALE GENOMIC DNA]</scope>
</reference>
<evidence type="ECO:0000313" key="1">
    <source>
        <dbReference type="EMBL" id="VDO55592.1"/>
    </source>
</evidence>
<dbReference type="AlphaFoldDB" id="A0A0R3RCK6"/>
<dbReference type="Proteomes" id="UP000280834">
    <property type="component" value="Unassembled WGS sequence"/>
</dbReference>
<accession>A0A0R3RCK6</accession>
<organism evidence="3">
    <name type="scientific">Brugia timori</name>
    <dbReference type="NCBI Taxonomy" id="42155"/>
    <lineage>
        <taxon>Eukaryota</taxon>
        <taxon>Metazoa</taxon>
        <taxon>Ecdysozoa</taxon>
        <taxon>Nematoda</taxon>
        <taxon>Chromadorea</taxon>
        <taxon>Rhabditida</taxon>
        <taxon>Spirurina</taxon>
        <taxon>Spiruromorpha</taxon>
        <taxon>Filarioidea</taxon>
        <taxon>Onchocercidae</taxon>
        <taxon>Brugia</taxon>
    </lineage>
</organism>
<gene>
    <name evidence="1" type="ORF">BTMF_LOCUS15741</name>
</gene>
<sequence>MNLSTTISDDVTPTTAREEAVIVDPDVASTSTQLMPKKVFGGIEFKYTFRFFNFLKKKLYFNCYRR</sequence>
<name>A0A0R3RCK6_9BILA</name>
<protein>
    <submittedName>
        <fullName evidence="1 3">Uncharacterized protein</fullName>
    </submittedName>
</protein>
<keyword evidence="2" id="KW-1185">Reference proteome</keyword>
<proteinExistence type="predicted"/>
<evidence type="ECO:0000313" key="2">
    <source>
        <dbReference type="Proteomes" id="UP000280834"/>
    </source>
</evidence>
<dbReference type="WBParaSite" id="BTMF_0001777701-mRNA-1">
    <property type="protein sequence ID" value="BTMF_0001777701-mRNA-1"/>
    <property type="gene ID" value="BTMF_0001777701"/>
</dbReference>